<accession>A0ABQ4WZH8</accession>
<dbReference type="EMBL" id="BQNB010009071">
    <property type="protein sequence ID" value="GJS58326.1"/>
    <property type="molecule type" value="Genomic_DNA"/>
</dbReference>
<evidence type="ECO:0000313" key="3">
    <source>
        <dbReference type="Proteomes" id="UP001151760"/>
    </source>
</evidence>
<sequence>MHANDHHDNVVPANYNSLVHDNSALEQLKHENDRLIELLLSQDLMHTAVNSLAAINDYKSMEKSFVDEYEENSKLQTELANKNDMIEKAEFFTINDLHAQLEAKNVLVVKLKEHIANIKGKNVVENVQNVHNSDVITSKVKPQEKQTTNNSVLPSTRVSCFTEASGSKPRSNTKNDRILQTSSSNKKKNKVEDHPRIAKSSLNNLNRISKSVYNLNVQQSVLNANSQLICATCNECMFDSIHDSCVCDYLVDMNACVKCKSVKPRNAKSKKKKT</sequence>
<organism evidence="2 3">
    <name type="scientific">Tanacetum coccineum</name>
    <dbReference type="NCBI Taxonomy" id="301880"/>
    <lineage>
        <taxon>Eukaryota</taxon>
        <taxon>Viridiplantae</taxon>
        <taxon>Streptophyta</taxon>
        <taxon>Embryophyta</taxon>
        <taxon>Tracheophyta</taxon>
        <taxon>Spermatophyta</taxon>
        <taxon>Magnoliopsida</taxon>
        <taxon>eudicotyledons</taxon>
        <taxon>Gunneridae</taxon>
        <taxon>Pentapetalae</taxon>
        <taxon>asterids</taxon>
        <taxon>campanulids</taxon>
        <taxon>Asterales</taxon>
        <taxon>Asteraceae</taxon>
        <taxon>Asteroideae</taxon>
        <taxon>Anthemideae</taxon>
        <taxon>Anthemidinae</taxon>
        <taxon>Tanacetum</taxon>
    </lineage>
</organism>
<gene>
    <name evidence="2" type="ORF">Tco_0653110</name>
</gene>
<protein>
    <submittedName>
        <fullName evidence="2">Uncharacterized protein</fullName>
    </submittedName>
</protein>
<evidence type="ECO:0000256" key="1">
    <source>
        <dbReference type="SAM" id="MobiDB-lite"/>
    </source>
</evidence>
<keyword evidence="3" id="KW-1185">Reference proteome</keyword>
<name>A0ABQ4WZH8_9ASTR</name>
<feature type="region of interest" description="Disordered" evidence="1">
    <location>
        <begin position="162"/>
        <end position="196"/>
    </location>
</feature>
<proteinExistence type="predicted"/>
<dbReference type="Proteomes" id="UP001151760">
    <property type="component" value="Unassembled WGS sequence"/>
</dbReference>
<feature type="compositionally biased region" description="Polar residues" evidence="1">
    <location>
        <begin position="162"/>
        <end position="184"/>
    </location>
</feature>
<comment type="caution">
    <text evidence="2">The sequence shown here is derived from an EMBL/GenBank/DDBJ whole genome shotgun (WGS) entry which is preliminary data.</text>
</comment>
<evidence type="ECO:0000313" key="2">
    <source>
        <dbReference type="EMBL" id="GJS58326.1"/>
    </source>
</evidence>
<reference evidence="2" key="2">
    <citation type="submission" date="2022-01" db="EMBL/GenBank/DDBJ databases">
        <authorList>
            <person name="Yamashiro T."/>
            <person name="Shiraishi A."/>
            <person name="Satake H."/>
            <person name="Nakayama K."/>
        </authorList>
    </citation>
    <scope>NUCLEOTIDE SEQUENCE</scope>
</reference>
<reference evidence="2" key="1">
    <citation type="journal article" date="2022" name="Int. J. Mol. Sci.">
        <title>Draft Genome of Tanacetum Coccineum: Genomic Comparison of Closely Related Tanacetum-Family Plants.</title>
        <authorList>
            <person name="Yamashiro T."/>
            <person name="Shiraishi A."/>
            <person name="Nakayama K."/>
            <person name="Satake H."/>
        </authorList>
    </citation>
    <scope>NUCLEOTIDE SEQUENCE</scope>
</reference>